<sequence length="166" mass="18731">MTSNSISVSRRPVLDLELRDFETTINGIHVIGTWFMDEETRRSQPCLVLMDATRRTKRGRVIPCVITLDQAWRWAPDIGEPEHCWPIIRDWIKRGALPGSAANDRDLWAVLGAVHSRLRDMMMMPPIPAKGAIKHKSSPETPFGMVTIRNDSTGKVLHQAEVTGHV</sequence>
<evidence type="ECO:0000313" key="1">
    <source>
        <dbReference type="EMBL" id="MDB6178995.1"/>
    </source>
</evidence>
<proteinExistence type="predicted"/>
<name>A0ABT4ZJV0_9RHOB</name>
<keyword evidence="2" id="KW-1185">Reference proteome</keyword>
<dbReference type="Proteomes" id="UP001165641">
    <property type="component" value="Unassembled WGS sequence"/>
</dbReference>
<evidence type="ECO:0000313" key="2">
    <source>
        <dbReference type="Proteomes" id="UP001165641"/>
    </source>
</evidence>
<reference evidence="1" key="1">
    <citation type="submission" date="2022-12" db="EMBL/GenBank/DDBJ databases">
        <title>Paracoccus onchidii sp. nov., isolated from a marine invertebrate from the South China Sea.</title>
        <authorList>
            <person name="Xu S."/>
            <person name="Liu Z."/>
            <person name="Xu Y."/>
        </authorList>
    </citation>
    <scope>NUCLEOTIDE SEQUENCE</scope>
    <source>
        <strain evidence="1">Z330</strain>
    </source>
</reference>
<protein>
    <submittedName>
        <fullName evidence="1">Uncharacterized protein</fullName>
    </submittedName>
</protein>
<comment type="caution">
    <text evidence="1">The sequence shown here is derived from an EMBL/GenBank/DDBJ whole genome shotgun (WGS) entry which is preliminary data.</text>
</comment>
<dbReference type="EMBL" id="JAQBIE010000024">
    <property type="protein sequence ID" value="MDB6178995.1"/>
    <property type="molecule type" value="Genomic_DNA"/>
</dbReference>
<dbReference type="RefSeq" id="WP_271890111.1">
    <property type="nucleotide sequence ID" value="NZ_JAQBIE010000024.1"/>
</dbReference>
<gene>
    <name evidence="1" type="ORF">PAF17_16000</name>
</gene>
<organism evidence="1 2">
    <name type="scientific">Paracoccus onchidii</name>
    <dbReference type="NCBI Taxonomy" id="3017813"/>
    <lineage>
        <taxon>Bacteria</taxon>
        <taxon>Pseudomonadati</taxon>
        <taxon>Pseudomonadota</taxon>
        <taxon>Alphaproteobacteria</taxon>
        <taxon>Rhodobacterales</taxon>
        <taxon>Paracoccaceae</taxon>
        <taxon>Paracoccus</taxon>
    </lineage>
</organism>
<accession>A0ABT4ZJV0</accession>